<evidence type="ECO:0000313" key="2">
    <source>
        <dbReference type="EnsemblPlants" id="KEH18038"/>
    </source>
</evidence>
<dbReference type="EnsemblPlants" id="KEH18038">
    <property type="protein sequence ID" value="KEH18038"/>
    <property type="gene ID" value="MTR_8g010150"/>
</dbReference>
<organism evidence="1 3">
    <name type="scientific">Medicago truncatula</name>
    <name type="common">Barrel medic</name>
    <name type="synonym">Medicago tribuloides</name>
    <dbReference type="NCBI Taxonomy" id="3880"/>
    <lineage>
        <taxon>Eukaryota</taxon>
        <taxon>Viridiplantae</taxon>
        <taxon>Streptophyta</taxon>
        <taxon>Embryophyta</taxon>
        <taxon>Tracheophyta</taxon>
        <taxon>Spermatophyta</taxon>
        <taxon>Magnoliopsida</taxon>
        <taxon>eudicotyledons</taxon>
        <taxon>Gunneridae</taxon>
        <taxon>Pentapetalae</taxon>
        <taxon>rosids</taxon>
        <taxon>fabids</taxon>
        <taxon>Fabales</taxon>
        <taxon>Fabaceae</taxon>
        <taxon>Papilionoideae</taxon>
        <taxon>50 kb inversion clade</taxon>
        <taxon>NPAAA clade</taxon>
        <taxon>Hologalegina</taxon>
        <taxon>IRL clade</taxon>
        <taxon>Trifolieae</taxon>
        <taxon>Medicago</taxon>
    </lineage>
</organism>
<dbReference type="HOGENOM" id="CLU_2281653_0_0_1"/>
<reference evidence="1 3" key="2">
    <citation type="journal article" date="2014" name="BMC Genomics">
        <title>An improved genome release (version Mt4.0) for the model legume Medicago truncatula.</title>
        <authorList>
            <person name="Tang H."/>
            <person name="Krishnakumar V."/>
            <person name="Bidwell S."/>
            <person name="Rosen B."/>
            <person name="Chan A."/>
            <person name="Zhou S."/>
            <person name="Gentzbittel L."/>
            <person name="Childs K.L."/>
            <person name="Yandell M."/>
            <person name="Gundlach H."/>
            <person name="Mayer K.F."/>
            <person name="Schwartz D.C."/>
            <person name="Town C.D."/>
        </authorList>
    </citation>
    <scope>GENOME REANNOTATION</scope>
    <source>
        <strain evidence="1">A17</strain>
        <strain evidence="2 3">cv. Jemalong A17</strain>
    </source>
</reference>
<accession>A0A072TMG0</accession>
<gene>
    <name evidence="1" type="ordered locus">MTR_8g010150</name>
</gene>
<sequence>MSPNSMSPKLKYSALLAIVVLSPPGMIRELMVRSCYGFRISTPFTPSLLKTTIHNKNTYSQVSTVFMLVETVTWLIVPHHQISDSALITKMNNYSECSFDDS</sequence>
<keyword evidence="3" id="KW-1185">Reference proteome</keyword>
<reference evidence="1 3" key="1">
    <citation type="journal article" date="2011" name="Nature">
        <title>The Medicago genome provides insight into the evolution of rhizobial symbioses.</title>
        <authorList>
            <person name="Young N.D."/>
            <person name="Debelle F."/>
            <person name="Oldroyd G.E."/>
            <person name="Geurts R."/>
            <person name="Cannon S.B."/>
            <person name="Udvardi M.K."/>
            <person name="Benedito V.A."/>
            <person name="Mayer K.F."/>
            <person name="Gouzy J."/>
            <person name="Schoof H."/>
            <person name="Van de Peer Y."/>
            <person name="Proost S."/>
            <person name="Cook D.R."/>
            <person name="Meyers B.C."/>
            <person name="Spannagl M."/>
            <person name="Cheung F."/>
            <person name="De Mita S."/>
            <person name="Krishnakumar V."/>
            <person name="Gundlach H."/>
            <person name="Zhou S."/>
            <person name="Mudge J."/>
            <person name="Bharti A.K."/>
            <person name="Murray J.D."/>
            <person name="Naoumkina M.A."/>
            <person name="Rosen B."/>
            <person name="Silverstein K.A."/>
            <person name="Tang H."/>
            <person name="Rombauts S."/>
            <person name="Zhao P.X."/>
            <person name="Zhou P."/>
            <person name="Barbe V."/>
            <person name="Bardou P."/>
            <person name="Bechner M."/>
            <person name="Bellec A."/>
            <person name="Berger A."/>
            <person name="Berges H."/>
            <person name="Bidwell S."/>
            <person name="Bisseling T."/>
            <person name="Choisne N."/>
            <person name="Couloux A."/>
            <person name="Denny R."/>
            <person name="Deshpande S."/>
            <person name="Dai X."/>
            <person name="Doyle J.J."/>
            <person name="Dudez A.M."/>
            <person name="Farmer A.D."/>
            <person name="Fouteau S."/>
            <person name="Franken C."/>
            <person name="Gibelin C."/>
            <person name="Gish J."/>
            <person name="Goldstein S."/>
            <person name="Gonzalez A.J."/>
            <person name="Green P.J."/>
            <person name="Hallab A."/>
            <person name="Hartog M."/>
            <person name="Hua A."/>
            <person name="Humphray S.J."/>
            <person name="Jeong D.H."/>
            <person name="Jing Y."/>
            <person name="Jocker A."/>
            <person name="Kenton S.M."/>
            <person name="Kim D.J."/>
            <person name="Klee K."/>
            <person name="Lai H."/>
            <person name="Lang C."/>
            <person name="Lin S."/>
            <person name="Macmil S.L."/>
            <person name="Magdelenat G."/>
            <person name="Matthews L."/>
            <person name="McCorrison J."/>
            <person name="Monaghan E.L."/>
            <person name="Mun J.H."/>
            <person name="Najar F.Z."/>
            <person name="Nicholson C."/>
            <person name="Noirot C."/>
            <person name="O'Bleness M."/>
            <person name="Paule C.R."/>
            <person name="Poulain J."/>
            <person name="Prion F."/>
            <person name="Qin B."/>
            <person name="Qu C."/>
            <person name="Retzel E.F."/>
            <person name="Riddle C."/>
            <person name="Sallet E."/>
            <person name="Samain S."/>
            <person name="Samson N."/>
            <person name="Sanders I."/>
            <person name="Saurat O."/>
            <person name="Scarpelli C."/>
            <person name="Schiex T."/>
            <person name="Segurens B."/>
            <person name="Severin A.J."/>
            <person name="Sherrier D.J."/>
            <person name="Shi R."/>
            <person name="Sims S."/>
            <person name="Singer S.R."/>
            <person name="Sinharoy S."/>
            <person name="Sterck L."/>
            <person name="Viollet A."/>
            <person name="Wang B.B."/>
            <person name="Wang K."/>
            <person name="Wang M."/>
            <person name="Wang X."/>
            <person name="Warfsmann J."/>
            <person name="Weissenbach J."/>
            <person name="White D.D."/>
            <person name="White J.D."/>
            <person name="Wiley G.B."/>
            <person name="Wincker P."/>
            <person name="Xing Y."/>
            <person name="Yang L."/>
            <person name="Yao Z."/>
            <person name="Ying F."/>
            <person name="Zhai J."/>
            <person name="Zhou L."/>
            <person name="Zuber A."/>
            <person name="Denarie J."/>
            <person name="Dixon R.A."/>
            <person name="May G.D."/>
            <person name="Schwartz D.C."/>
            <person name="Rogers J."/>
            <person name="Quetier F."/>
            <person name="Town C.D."/>
            <person name="Roe B.A."/>
        </authorList>
    </citation>
    <scope>NUCLEOTIDE SEQUENCE [LARGE SCALE GENOMIC DNA]</scope>
    <source>
        <strain evidence="1">A17</strain>
        <strain evidence="2 3">cv. Jemalong A17</strain>
    </source>
</reference>
<evidence type="ECO:0000313" key="1">
    <source>
        <dbReference type="EMBL" id="KEH18038.1"/>
    </source>
</evidence>
<reference evidence="2" key="3">
    <citation type="submission" date="2015-04" db="UniProtKB">
        <authorList>
            <consortium name="EnsemblPlants"/>
        </authorList>
    </citation>
    <scope>IDENTIFICATION</scope>
    <source>
        <strain evidence="2">cv. Jemalong A17</strain>
    </source>
</reference>
<dbReference type="AlphaFoldDB" id="A0A072TMG0"/>
<evidence type="ECO:0000313" key="3">
    <source>
        <dbReference type="Proteomes" id="UP000002051"/>
    </source>
</evidence>
<dbReference type="EMBL" id="CM001224">
    <property type="protein sequence ID" value="KEH18038.1"/>
    <property type="molecule type" value="Genomic_DNA"/>
</dbReference>
<protein>
    <submittedName>
        <fullName evidence="1 2">Uncharacterized protein</fullName>
    </submittedName>
</protein>
<dbReference type="Proteomes" id="UP000002051">
    <property type="component" value="Chromosome 8"/>
</dbReference>
<name>A0A072TMG0_MEDTR</name>
<proteinExistence type="predicted"/>